<dbReference type="Pfam" id="PF07707">
    <property type="entry name" value="BACK"/>
    <property type="match status" value="1"/>
</dbReference>
<reference evidence="3" key="1">
    <citation type="submission" date="2017-02" db="UniProtKB">
        <authorList>
            <consortium name="WormBaseParasite"/>
        </authorList>
    </citation>
    <scope>IDENTIFICATION</scope>
</reference>
<dbReference type="Gene3D" id="3.30.710.10">
    <property type="entry name" value="Potassium Channel Kv1.1, Chain A"/>
    <property type="match status" value="1"/>
</dbReference>
<dbReference type="InterPro" id="IPR011705">
    <property type="entry name" value="BACK"/>
</dbReference>
<evidence type="ECO:0000313" key="2">
    <source>
        <dbReference type="Proteomes" id="UP000046392"/>
    </source>
</evidence>
<dbReference type="Proteomes" id="UP000046392">
    <property type="component" value="Unplaced"/>
</dbReference>
<organism evidence="2 3">
    <name type="scientific">Strongyloides papillosus</name>
    <name type="common">Intestinal threadworm</name>
    <dbReference type="NCBI Taxonomy" id="174720"/>
    <lineage>
        <taxon>Eukaryota</taxon>
        <taxon>Metazoa</taxon>
        <taxon>Ecdysozoa</taxon>
        <taxon>Nematoda</taxon>
        <taxon>Chromadorea</taxon>
        <taxon>Rhabditida</taxon>
        <taxon>Tylenchina</taxon>
        <taxon>Panagrolaimomorpha</taxon>
        <taxon>Strongyloidoidea</taxon>
        <taxon>Strongyloididae</taxon>
        <taxon>Strongyloides</taxon>
    </lineage>
</organism>
<name>A0A0N5CD06_STREA</name>
<dbReference type="WBParaSite" id="SPAL_0001575400.1">
    <property type="protein sequence ID" value="SPAL_0001575400.1"/>
    <property type="gene ID" value="SPAL_0001575400"/>
</dbReference>
<proteinExistence type="predicted"/>
<evidence type="ECO:0000313" key="3">
    <source>
        <dbReference type="WBParaSite" id="SPAL_0001575400.1"/>
    </source>
</evidence>
<dbReference type="AlphaFoldDB" id="A0A0N5CD06"/>
<evidence type="ECO:0000259" key="1">
    <source>
        <dbReference type="SMART" id="SM00225"/>
    </source>
</evidence>
<feature type="domain" description="BTB" evidence="1">
    <location>
        <begin position="92"/>
        <end position="188"/>
    </location>
</feature>
<accession>A0A0N5CD06</accession>
<keyword evidence="2" id="KW-1185">Reference proteome</keyword>
<sequence>MVSTRSNSRQSKHSENIISDNTTKSLSSYDFGPSINNSCLTEVSISTTDYEQDELPIVSYNNNKRTFMINFKKQKTLADEILKYDRDTNNKSFVILQLGNNETIKVTPLLLSHASSLIERIILRKKDNACCINAKLFSPHHMKNIVNFLKTGNISFKIEDLTKLFAIIHRFEMSSICTLIESSILSCLKTHKSLLTTLLNFVSDTQNLASTKIKTNLLEMTNYCLYNLITGQYFFDLSPSALIFLLSSDILKISNEMDVMRMGVVFMDKVDCFGYADSIFNCIRFNHCNKEMLKNMKMELTNYGNKHLSYVFDSFNPDLNPSSVNHRKRSTDVIVRKNVNYLTRRDNKSKESNLISNSLKQMMDKLTYENIKEKVHFQKGDDISNINDAAKSSVKAPQKFNVMPCTPNVLKKLRKSNKNREIKIPISTPQHTSINSIDSNPYRRLTNYKNRLFSTDSIFDINRYHNAFEYNFNGDLYQRPITPHCRKEQLPKTNIEKNPYYYAFKDREQRKFSPESLYEIGCITPKFTINDKKSEVINSKADTKKNFSLDKTQYSSKSTSTNEPLSFAGKKFSIKLPKHNEPNNQ</sequence>
<protein>
    <submittedName>
        <fullName evidence="3">BTB domain-containing protein</fullName>
    </submittedName>
</protein>
<dbReference type="InterPro" id="IPR011333">
    <property type="entry name" value="SKP1/BTB/POZ_sf"/>
</dbReference>
<dbReference type="InterPro" id="IPR000210">
    <property type="entry name" value="BTB/POZ_dom"/>
</dbReference>
<dbReference type="Pfam" id="PF00651">
    <property type="entry name" value="BTB"/>
    <property type="match status" value="1"/>
</dbReference>
<dbReference type="SMART" id="SM00225">
    <property type="entry name" value="BTB"/>
    <property type="match status" value="1"/>
</dbReference>